<accession>A0AA38KZ22</accession>
<gene>
    <name evidence="1" type="ORF">KI387_011311</name>
</gene>
<evidence type="ECO:0000313" key="2">
    <source>
        <dbReference type="Proteomes" id="UP000824469"/>
    </source>
</evidence>
<name>A0AA38KZ22_TAXCH</name>
<protein>
    <submittedName>
        <fullName evidence="1">Uncharacterized protein</fullName>
    </submittedName>
</protein>
<comment type="caution">
    <text evidence="1">The sequence shown here is derived from an EMBL/GenBank/DDBJ whole genome shotgun (WGS) entry which is preliminary data.</text>
</comment>
<sequence length="85" mass="9728">PYMRIDTEASFSPPRPIPPEGLEEIAADRRVMDVGATKAYRLWWVAELRGLREKANHPDIAVITAERDHLQGLVYQLQTRVNETT</sequence>
<proteinExistence type="predicted"/>
<organism evidence="1 2">
    <name type="scientific">Taxus chinensis</name>
    <name type="common">Chinese yew</name>
    <name type="synonym">Taxus wallichiana var. chinensis</name>
    <dbReference type="NCBI Taxonomy" id="29808"/>
    <lineage>
        <taxon>Eukaryota</taxon>
        <taxon>Viridiplantae</taxon>
        <taxon>Streptophyta</taxon>
        <taxon>Embryophyta</taxon>
        <taxon>Tracheophyta</taxon>
        <taxon>Spermatophyta</taxon>
        <taxon>Pinopsida</taxon>
        <taxon>Pinidae</taxon>
        <taxon>Conifers II</taxon>
        <taxon>Cupressales</taxon>
        <taxon>Taxaceae</taxon>
        <taxon>Taxus</taxon>
    </lineage>
</organism>
<dbReference type="AlphaFoldDB" id="A0AA38KZ22"/>
<dbReference type="Proteomes" id="UP000824469">
    <property type="component" value="Unassembled WGS sequence"/>
</dbReference>
<reference evidence="1 2" key="1">
    <citation type="journal article" date="2021" name="Nat. Plants">
        <title>The Taxus genome provides insights into paclitaxel biosynthesis.</title>
        <authorList>
            <person name="Xiong X."/>
            <person name="Gou J."/>
            <person name="Liao Q."/>
            <person name="Li Y."/>
            <person name="Zhou Q."/>
            <person name="Bi G."/>
            <person name="Li C."/>
            <person name="Du R."/>
            <person name="Wang X."/>
            <person name="Sun T."/>
            <person name="Guo L."/>
            <person name="Liang H."/>
            <person name="Lu P."/>
            <person name="Wu Y."/>
            <person name="Zhang Z."/>
            <person name="Ro D.K."/>
            <person name="Shang Y."/>
            <person name="Huang S."/>
            <person name="Yan J."/>
        </authorList>
    </citation>
    <scope>NUCLEOTIDE SEQUENCE [LARGE SCALE GENOMIC DNA]</scope>
    <source>
        <strain evidence="1">Ta-2019</strain>
    </source>
</reference>
<evidence type="ECO:0000313" key="1">
    <source>
        <dbReference type="EMBL" id="KAH9306907.1"/>
    </source>
</evidence>
<dbReference type="EMBL" id="JAHRHJ020000008">
    <property type="protein sequence ID" value="KAH9306907.1"/>
    <property type="molecule type" value="Genomic_DNA"/>
</dbReference>
<feature type="non-terminal residue" evidence="1">
    <location>
        <position position="1"/>
    </location>
</feature>
<keyword evidence="2" id="KW-1185">Reference proteome</keyword>